<evidence type="ECO:0000259" key="6">
    <source>
        <dbReference type="Pfam" id="PF00389"/>
    </source>
</evidence>
<proteinExistence type="inferred from homology"/>
<dbReference type="PANTHER" id="PTHR42789:SF1">
    <property type="entry name" value="D-ISOMER SPECIFIC 2-HYDROXYACID DEHYDROGENASE FAMILY PROTEIN (AFU_ORTHOLOGUE AFUA_6G10090)"/>
    <property type="match status" value="1"/>
</dbReference>
<name>A0A6A6HEH5_VIRVR</name>
<dbReference type="InterPro" id="IPR006139">
    <property type="entry name" value="D-isomer_2_OHA_DH_cat_dom"/>
</dbReference>
<protein>
    <submittedName>
        <fullName evidence="8">Putative D-3-phosphoglycerate dehydrogenase</fullName>
    </submittedName>
</protein>
<accession>A0A6A6HEH5</accession>
<gene>
    <name evidence="8" type="ORF">EV356DRAFT_443225</name>
</gene>
<keyword evidence="9" id="KW-1185">Reference proteome</keyword>
<dbReference type="AlphaFoldDB" id="A0A6A6HEH5"/>
<evidence type="ECO:0000313" key="8">
    <source>
        <dbReference type="EMBL" id="KAF2236534.1"/>
    </source>
</evidence>
<dbReference type="PANTHER" id="PTHR42789">
    <property type="entry name" value="D-ISOMER SPECIFIC 2-HYDROXYACID DEHYDROGENASE FAMILY PROTEIN (AFU_ORTHOLOGUE AFUA_6G10090)"/>
    <property type="match status" value="1"/>
</dbReference>
<dbReference type="GO" id="GO:0051287">
    <property type="term" value="F:NAD binding"/>
    <property type="evidence" value="ECO:0007669"/>
    <property type="project" value="InterPro"/>
</dbReference>
<evidence type="ECO:0000256" key="5">
    <source>
        <dbReference type="RuleBase" id="RU003719"/>
    </source>
</evidence>
<dbReference type="GO" id="GO:0016616">
    <property type="term" value="F:oxidoreductase activity, acting on the CH-OH group of donors, NAD or NADP as acceptor"/>
    <property type="evidence" value="ECO:0007669"/>
    <property type="project" value="InterPro"/>
</dbReference>
<dbReference type="SUPFAM" id="SSF51735">
    <property type="entry name" value="NAD(P)-binding Rossmann-fold domains"/>
    <property type="match status" value="1"/>
</dbReference>
<dbReference type="Proteomes" id="UP000800092">
    <property type="component" value="Unassembled WGS sequence"/>
</dbReference>
<dbReference type="Pfam" id="PF02826">
    <property type="entry name" value="2-Hacid_dh_C"/>
    <property type="match status" value="1"/>
</dbReference>
<evidence type="ECO:0000259" key="7">
    <source>
        <dbReference type="Pfam" id="PF02826"/>
    </source>
</evidence>
<evidence type="ECO:0000313" key="9">
    <source>
        <dbReference type="Proteomes" id="UP000800092"/>
    </source>
</evidence>
<dbReference type="PROSITE" id="PS00671">
    <property type="entry name" value="D_2_HYDROXYACID_DH_3"/>
    <property type="match status" value="1"/>
</dbReference>
<feature type="domain" description="D-isomer specific 2-hydroxyacid dehydrogenase catalytic" evidence="6">
    <location>
        <begin position="6"/>
        <end position="317"/>
    </location>
</feature>
<dbReference type="Pfam" id="PF00389">
    <property type="entry name" value="2-Hacid_dh"/>
    <property type="match status" value="1"/>
</dbReference>
<dbReference type="InterPro" id="IPR006140">
    <property type="entry name" value="D-isomer_DH_NAD-bd"/>
</dbReference>
<dbReference type="GO" id="GO:0008652">
    <property type="term" value="P:amino acid biosynthetic process"/>
    <property type="evidence" value="ECO:0007669"/>
    <property type="project" value="UniProtKB-KW"/>
</dbReference>
<keyword evidence="4" id="KW-0520">NAD</keyword>
<dbReference type="InterPro" id="IPR036291">
    <property type="entry name" value="NAD(P)-bd_dom_sf"/>
</dbReference>
<dbReference type="InterPro" id="IPR029753">
    <property type="entry name" value="D-isomer_DH_CS"/>
</dbReference>
<reference evidence="8" key="1">
    <citation type="journal article" date="2020" name="Stud. Mycol.">
        <title>101 Dothideomycetes genomes: a test case for predicting lifestyles and emergence of pathogens.</title>
        <authorList>
            <person name="Haridas S."/>
            <person name="Albert R."/>
            <person name="Binder M."/>
            <person name="Bloem J."/>
            <person name="Labutti K."/>
            <person name="Salamov A."/>
            <person name="Andreopoulos B."/>
            <person name="Baker S."/>
            <person name="Barry K."/>
            <person name="Bills G."/>
            <person name="Bluhm B."/>
            <person name="Cannon C."/>
            <person name="Castanera R."/>
            <person name="Culley D."/>
            <person name="Daum C."/>
            <person name="Ezra D."/>
            <person name="Gonzalez J."/>
            <person name="Henrissat B."/>
            <person name="Kuo A."/>
            <person name="Liang C."/>
            <person name="Lipzen A."/>
            <person name="Lutzoni F."/>
            <person name="Magnuson J."/>
            <person name="Mondo S."/>
            <person name="Nolan M."/>
            <person name="Ohm R."/>
            <person name="Pangilinan J."/>
            <person name="Park H.-J."/>
            <person name="Ramirez L."/>
            <person name="Alfaro M."/>
            <person name="Sun H."/>
            <person name="Tritt A."/>
            <person name="Yoshinaga Y."/>
            <person name="Zwiers L.-H."/>
            <person name="Turgeon B."/>
            <person name="Goodwin S."/>
            <person name="Spatafora J."/>
            <person name="Crous P."/>
            <person name="Grigoriev I."/>
        </authorList>
    </citation>
    <scope>NUCLEOTIDE SEQUENCE</scope>
    <source>
        <strain evidence="8">Tuck. ex Michener</strain>
    </source>
</reference>
<dbReference type="EMBL" id="ML991784">
    <property type="protein sequence ID" value="KAF2236534.1"/>
    <property type="molecule type" value="Genomic_DNA"/>
</dbReference>
<comment type="similarity">
    <text evidence="1 5">Belongs to the D-isomer specific 2-hydroxyacid dehydrogenase family.</text>
</comment>
<dbReference type="PROSITE" id="PS00065">
    <property type="entry name" value="D_2_HYDROXYACID_DH_1"/>
    <property type="match status" value="1"/>
</dbReference>
<dbReference type="FunFam" id="3.40.50.720:FF:000203">
    <property type="entry name" value="D-3-phosphoglycerate dehydrogenase (SerA)"/>
    <property type="match status" value="1"/>
</dbReference>
<evidence type="ECO:0000256" key="2">
    <source>
        <dbReference type="ARBA" id="ARBA00022605"/>
    </source>
</evidence>
<dbReference type="PROSITE" id="PS00670">
    <property type="entry name" value="D_2_HYDROXYACID_DH_2"/>
    <property type="match status" value="1"/>
</dbReference>
<dbReference type="SUPFAM" id="SSF52283">
    <property type="entry name" value="Formate/glycerate dehydrogenase catalytic domain-like"/>
    <property type="match status" value="1"/>
</dbReference>
<sequence>MPKPIVYILDPYHPDAVTALQNNPSIDVVLKNDPRRDNWHADATGLMIRSETRITPTDLAQAKKLKVIVKQGVGVDNIDLSSAKDHGVVVCNTPALNSESVAELTLTLALSIARRISEVDRRVRRGEMVVRSQTLGQSLYQKAIGIIGMGNIGKVVARKWIGAMDGRIVAYDPFAAPDAWTDIPHRRVQALEELLDVSDVVSLHVPLTDSTRSMIGKPQFERMKNNAILLNCARGGIVDEAALTDALTTKKIYGAALDAMDVEPPTIEAYEELLQNQNLIMTPHIGASTMENQIKSGLAVVETLIAVLEGEDVPNRVF</sequence>
<keyword evidence="3 5" id="KW-0560">Oxidoreductase</keyword>
<dbReference type="Gene3D" id="3.40.50.720">
    <property type="entry name" value="NAD(P)-binding Rossmann-like Domain"/>
    <property type="match status" value="2"/>
</dbReference>
<evidence type="ECO:0000256" key="3">
    <source>
        <dbReference type="ARBA" id="ARBA00023002"/>
    </source>
</evidence>
<dbReference type="InterPro" id="IPR050857">
    <property type="entry name" value="D-2-hydroxyacid_DH"/>
</dbReference>
<dbReference type="InterPro" id="IPR029752">
    <property type="entry name" value="D-isomer_DH_CS1"/>
</dbReference>
<evidence type="ECO:0000256" key="1">
    <source>
        <dbReference type="ARBA" id="ARBA00005854"/>
    </source>
</evidence>
<keyword evidence="2" id="KW-0028">Amino-acid biosynthesis</keyword>
<feature type="domain" description="D-isomer specific 2-hydroxyacid dehydrogenase NAD-binding" evidence="7">
    <location>
        <begin position="107"/>
        <end position="286"/>
    </location>
</feature>
<evidence type="ECO:0000256" key="4">
    <source>
        <dbReference type="ARBA" id="ARBA00023027"/>
    </source>
</evidence>
<organism evidence="8 9">
    <name type="scientific">Viridothelium virens</name>
    <name type="common">Speckled blister lichen</name>
    <name type="synonym">Trypethelium virens</name>
    <dbReference type="NCBI Taxonomy" id="1048519"/>
    <lineage>
        <taxon>Eukaryota</taxon>
        <taxon>Fungi</taxon>
        <taxon>Dikarya</taxon>
        <taxon>Ascomycota</taxon>
        <taxon>Pezizomycotina</taxon>
        <taxon>Dothideomycetes</taxon>
        <taxon>Dothideomycetes incertae sedis</taxon>
        <taxon>Trypetheliales</taxon>
        <taxon>Trypetheliaceae</taxon>
        <taxon>Viridothelium</taxon>
    </lineage>
</organism>
<dbReference type="OrthoDB" id="298012at2759"/>